<evidence type="ECO:0000259" key="2">
    <source>
        <dbReference type="Pfam" id="PF20378"/>
    </source>
</evidence>
<evidence type="ECO:0000256" key="1">
    <source>
        <dbReference type="SAM" id="Coils"/>
    </source>
</evidence>
<evidence type="ECO:0000313" key="3">
    <source>
        <dbReference type="EMBL" id="DAD75418.1"/>
    </source>
</evidence>
<dbReference type="InterPro" id="IPR046655">
    <property type="entry name" value="DUF6673"/>
</dbReference>
<organism evidence="3">
    <name type="scientific">Siphoviridae sp. ctqw35</name>
    <dbReference type="NCBI Taxonomy" id="2826471"/>
    <lineage>
        <taxon>Viruses</taxon>
        <taxon>Duplodnaviria</taxon>
        <taxon>Heunggongvirae</taxon>
        <taxon>Uroviricota</taxon>
        <taxon>Caudoviricetes</taxon>
    </lineage>
</organism>
<accession>A0A8S5LZM3</accession>
<dbReference type="EMBL" id="BK014782">
    <property type="protein sequence ID" value="DAD75418.1"/>
    <property type="molecule type" value="Genomic_DNA"/>
</dbReference>
<protein>
    <submittedName>
        <fullName evidence="3">Tail assembly chaperone</fullName>
    </submittedName>
</protein>
<keyword evidence="1" id="KW-0175">Coiled coil</keyword>
<feature type="coiled-coil region" evidence="1">
    <location>
        <begin position="18"/>
        <end position="48"/>
    </location>
</feature>
<reference evidence="3" key="1">
    <citation type="journal article" date="2021" name="Proc. Natl. Acad. Sci. U.S.A.">
        <title>A Catalog of Tens of Thousands of Viruses from Human Metagenomes Reveals Hidden Associations with Chronic Diseases.</title>
        <authorList>
            <person name="Tisza M.J."/>
            <person name="Buck C.B."/>
        </authorList>
    </citation>
    <scope>NUCLEOTIDE SEQUENCE</scope>
    <source>
        <strain evidence="3">Ctqw35</strain>
    </source>
</reference>
<proteinExistence type="predicted"/>
<dbReference type="Pfam" id="PF20378">
    <property type="entry name" value="DUF6673"/>
    <property type="match status" value="1"/>
</dbReference>
<sequence>MKLKDIEVDFSFTDADCIERLENAAKKVKEKSELKDKEEKSLSEAIREECKIIDEFFDEVFGKGIADKIFKGKKDLQEHMELFTDIINAKIETTKATQNLYDTLENRAKYMPNRETRRYNKYNKGRK</sequence>
<feature type="domain" description="DUF6673" evidence="2">
    <location>
        <begin position="1"/>
        <end position="118"/>
    </location>
</feature>
<name>A0A8S5LZM3_9CAUD</name>